<organism evidence="1 2">
    <name type="scientific">Salmonella enterica subsp. enterica serovar Senftenberg str. A4-543</name>
    <dbReference type="NCBI Taxonomy" id="913082"/>
    <lineage>
        <taxon>Bacteria</taxon>
        <taxon>Pseudomonadati</taxon>
        <taxon>Pseudomonadota</taxon>
        <taxon>Gammaproteobacteria</taxon>
        <taxon>Enterobacterales</taxon>
        <taxon>Enterobacteriaceae</taxon>
        <taxon>Salmonella</taxon>
    </lineage>
</organism>
<dbReference type="BioCyc" id="SENT913082:G120J-4166-MONOMER"/>
<proteinExistence type="predicted"/>
<protein>
    <submittedName>
        <fullName evidence="1">Uncharacterized protein</fullName>
    </submittedName>
</protein>
<evidence type="ECO:0000313" key="1">
    <source>
        <dbReference type="EMBL" id="EHC80617.1"/>
    </source>
</evidence>
<comment type="caution">
    <text evidence="1">The sequence shown here is derived from an EMBL/GenBank/DDBJ whole genome shotgun (WGS) entry which is preliminary data.</text>
</comment>
<reference evidence="1 2" key="1">
    <citation type="journal article" date="2011" name="BMC Genomics">
        <title>Genome sequencing reveals diversification of virulence factor content and possible host adaptation in distinct subpopulations of Salmonella enterica.</title>
        <authorList>
            <person name="den Bakker H.C."/>
            <person name="Moreno Switt A.I."/>
            <person name="Govoni G."/>
            <person name="Cummings C.A."/>
            <person name="Ranieri M.L."/>
            <person name="Degoricija L."/>
            <person name="Hoelzer K."/>
            <person name="Rodriguez-Rivera L.D."/>
            <person name="Brown S."/>
            <person name="Bolchacova E."/>
            <person name="Furtado M.R."/>
            <person name="Wiedmann M."/>
        </authorList>
    </citation>
    <scope>NUCLEOTIDE SEQUENCE [LARGE SCALE GENOMIC DNA]</scope>
    <source>
        <strain evidence="1 2">A4-543</strain>
    </source>
</reference>
<dbReference type="EMBL" id="AFCU01001800">
    <property type="protein sequence ID" value="EHC80617.1"/>
    <property type="molecule type" value="Genomic_DNA"/>
</dbReference>
<dbReference type="Proteomes" id="UP000005065">
    <property type="component" value="Unassembled WGS sequence"/>
</dbReference>
<evidence type="ECO:0000313" key="2">
    <source>
        <dbReference type="Proteomes" id="UP000005065"/>
    </source>
</evidence>
<gene>
    <name evidence="1" type="ORF">LTSESEN_5662</name>
</gene>
<dbReference type="PATRIC" id="fig|913082.3.peg.4432"/>
<accession>G5R7F6</accession>
<sequence length="40" mass="4789">MTHRRRVQGAVKLIYLSQNRKTSHVINHKNDVQLIDIYNK</sequence>
<name>G5R7F6_SALSE</name>
<dbReference type="AlphaFoldDB" id="G5R7F6"/>